<reference evidence="1 2" key="1">
    <citation type="submission" date="2009-01" db="EMBL/GenBank/DDBJ databases">
        <authorList>
            <person name="Fulton L."/>
            <person name="Clifton S."/>
            <person name="Chinwalla A.T."/>
            <person name="Mitreva M."/>
            <person name="Sodergren E."/>
            <person name="Weinstock G."/>
            <person name="Clifton S."/>
            <person name="Dooling D.J."/>
            <person name="Fulton B."/>
            <person name="Minx P."/>
            <person name="Pepin K.H."/>
            <person name="Johnson M."/>
            <person name="Bhonagiri V."/>
            <person name="Nash W.E."/>
            <person name="Mardis E.R."/>
            <person name="Wilson R.K."/>
        </authorList>
    </citation>
    <scope>NUCLEOTIDE SEQUENCE [LARGE SCALE GENOMIC DNA]</scope>
    <source>
        <strain evidence="1 2">ATCC 23834</strain>
    </source>
</reference>
<dbReference type="EMBL" id="ACEA01000008">
    <property type="protein sequence ID" value="EEG24899.1"/>
    <property type="molecule type" value="Genomic_DNA"/>
</dbReference>
<evidence type="ECO:0000313" key="2">
    <source>
        <dbReference type="Proteomes" id="UP000005837"/>
    </source>
</evidence>
<organism evidence="1 2">
    <name type="scientific">Eikenella corrodens ATCC 23834</name>
    <dbReference type="NCBI Taxonomy" id="546274"/>
    <lineage>
        <taxon>Bacteria</taxon>
        <taxon>Pseudomonadati</taxon>
        <taxon>Pseudomonadota</taxon>
        <taxon>Betaproteobacteria</taxon>
        <taxon>Neisseriales</taxon>
        <taxon>Neisseriaceae</taxon>
        <taxon>Eikenella</taxon>
    </lineage>
</organism>
<evidence type="ECO:0000313" key="1">
    <source>
        <dbReference type="EMBL" id="EEG24899.1"/>
    </source>
</evidence>
<dbReference type="HOGENOM" id="CLU_3117357_0_0_4"/>
<sequence length="50" mass="5778">MPSKLSIRFPCWGYLKTIGRKWQNLCHACRKHPNLGYNTTVCSNPPPPQH</sequence>
<dbReference type="AlphaFoldDB" id="C0DST5"/>
<comment type="caution">
    <text evidence="1">The sequence shown here is derived from an EMBL/GenBank/DDBJ whole genome shotgun (WGS) entry which is preliminary data.</text>
</comment>
<accession>C0DST5</accession>
<name>C0DST5_EIKCO</name>
<dbReference type="Proteomes" id="UP000005837">
    <property type="component" value="Unassembled WGS sequence"/>
</dbReference>
<proteinExistence type="predicted"/>
<protein>
    <submittedName>
        <fullName evidence="1">Uncharacterized protein</fullName>
    </submittedName>
</protein>
<gene>
    <name evidence="1" type="ORF">EIKCOROL_00408</name>
</gene>